<protein>
    <submittedName>
        <fullName evidence="1">Uncharacterized protein</fullName>
    </submittedName>
</protein>
<dbReference type="AlphaFoldDB" id="A0A4U5VD39"/>
<dbReference type="EMBL" id="CM014094">
    <property type="protein sequence ID" value="TKS85829.1"/>
    <property type="molecule type" value="Genomic_DNA"/>
</dbReference>
<keyword evidence="2" id="KW-1185">Reference proteome</keyword>
<accession>A0A4U5VD39</accession>
<gene>
    <name evidence="1" type="ORF">D9C73_019513</name>
</gene>
<evidence type="ECO:0000313" key="2">
    <source>
        <dbReference type="Proteomes" id="UP000298787"/>
    </source>
</evidence>
<reference evidence="1 2" key="1">
    <citation type="submission" date="2019-01" db="EMBL/GenBank/DDBJ databases">
        <title>Genome Assembly of Collichthys lucidus.</title>
        <authorList>
            <person name="Cai M."/>
            <person name="Xiao S."/>
        </authorList>
    </citation>
    <scope>NUCLEOTIDE SEQUENCE [LARGE SCALE GENOMIC DNA]</scope>
    <source>
        <strain evidence="1">JT15FE1705JMU</strain>
        <tissue evidence="1">Muscle</tissue>
    </source>
</reference>
<sequence>MTEKPELDEHDIEKGSVYVDVPITNTAITTTSIVTVTENPSNAVVFVTFIFNTHQKYSTGQGEAAGAIFHFSEDSSEPTPPLTLILLTATKKVIILRVEIN</sequence>
<dbReference type="Proteomes" id="UP000298787">
    <property type="component" value="Chromosome 17"/>
</dbReference>
<name>A0A4U5VD39_COLLU</name>
<proteinExistence type="predicted"/>
<evidence type="ECO:0000313" key="1">
    <source>
        <dbReference type="EMBL" id="TKS85829.1"/>
    </source>
</evidence>
<dbReference type="STRING" id="240159.A0A4U5VD39"/>
<organism evidence="1 2">
    <name type="scientific">Collichthys lucidus</name>
    <name type="common">Big head croaker</name>
    <name type="synonym">Sciaena lucida</name>
    <dbReference type="NCBI Taxonomy" id="240159"/>
    <lineage>
        <taxon>Eukaryota</taxon>
        <taxon>Metazoa</taxon>
        <taxon>Chordata</taxon>
        <taxon>Craniata</taxon>
        <taxon>Vertebrata</taxon>
        <taxon>Euteleostomi</taxon>
        <taxon>Actinopterygii</taxon>
        <taxon>Neopterygii</taxon>
        <taxon>Teleostei</taxon>
        <taxon>Neoteleostei</taxon>
        <taxon>Acanthomorphata</taxon>
        <taxon>Eupercaria</taxon>
        <taxon>Sciaenidae</taxon>
        <taxon>Collichthys</taxon>
    </lineage>
</organism>